<protein>
    <submittedName>
        <fullName evidence="2">Uncharacterized protein</fullName>
    </submittedName>
</protein>
<feature type="compositionally biased region" description="Polar residues" evidence="1">
    <location>
        <begin position="1092"/>
        <end position="1104"/>
    </location>
</feature>
<feature type="compositionally biased region" description="Basic and acidic residues" evidence="1">
    <location>
        <begin position="231"/>
        <end position="246"/>
    </location>
</feature>
<feature type="compositionally biased region" description="Low complexity" evidence="1">
    <location>
        <begin position="302"/>
        <end position="315"/>
    </location>
</feature>
<feature type="compositionally biased region" description="Low complexity" evidence="1">
    <location>
        <begin position="941"/>
        <end position="955"/>
    </location>
</feature>
<dbReference type="SUPFAM" id="SSF48371">
    <property type="entry name" value="ARM repeat"/>
    <property type="match status" value="1"/>
</dbReference>
<evidence type="ECO:0000313" key="2">
    <source>
        <dbReference type="EMBL" id="CAE0764090.1"/>
    </source>
</evidence>
<feature type="compositionally biased region" description="Basic and acidic residues" evidence="1">
    <location>
        <begin position="1022"/>
        <end position="1031"/>
    </location>
</feature>
<dbReference type="InterPro" id="IPR016024">
    <property type="entry name" value="ARM-type_fold"/>
</dbReference>
<dbReference type="Gene3D" id="1.25.10.10">
    <property type="entry name" value="Leucine-rich Repeat Variant"/>
    <property type="match status" value="1"/>
</dbReference>
<feature type="compositionally biased region" description="Low complexity" evidence="1">
    <location>
        <begin position="491"/>
        <end position="509"/>
    </location>
</feature>
<feature type="region of interest" description="Disordered" evidence="1">
    <location>
        <begin position="769"/>
        <end position="791"/>
    </location>
</feature>
<accession>A0A7S4BF75</accession>
<dbReference type="InterPro" id="IPR011989">
    <property type="entry name" value="ARM-like"/>
</dbReference>
<evidence type="ECO:0000256" key="1">
    <source>
        <dbReference type="SAM" id="MobiDB-lite"/>
    </source>
</evidence>
<feature type="compositionally biased region" description="Basic residues" evidence="1">
    <location>
        <begin position="466"/>
        <end position="477"/>
    </location>
</feature>
<dbReference type="PROSITE" id="PS50096">
    <property type="entry name" value="IQ"/>
    <property type="match status" value="1"/>
</dbReference>
<feature type="compositionally biased region" description="Low complexity" evidence="1">
    <location>
        <begin position="620"/>
        <end position="660"/>
    </location>
</feature>
<feature type="compositionally biased region" description="Basic and acidic residues" evidence="1">
    <location>
        <begin position="578"/>
        <end position="592"/>
    </location>
</feature>
<organism evidence="2">
    <name type="scientific">Chrysotila carterae</name>
    <name type="common">Marine alga</name>
    <name type="synonym">Syracosphaera carterae</name>
    <dbReference type="NCBI Taxonomy" id="13221"/>
    <lineage>
        <taxon>Eukaryota</taxon>
        <taxon>Haptista</taxon>
        <taxon>Haptophyta</taxon>
        <taxon>Prymnesiophyceae</taxon>
        <taxon>Isochrysidales</taxon>
        <taxon>Isochrysidaceae</taxon>
        <taxon>Chrysotila</taxon>
    </lineage>
</organism>
<dbReference type="AlphaFoldDB" id="A0A7S4BF75"/>
<proteinExistence type="predicted"/>
<feature type="compositionally biased region" description="Low complexity" evidence="1">
    <location>
        <begin position="355"/>
        <end position="364"/>
    </location>
</feature>
<feature type="compositionally biased region" description="Polar residues" evidence="1">
    <location>
        <begin position="432"/>
        <end position="447"/>
    </location>
</feature>
<name>A0A7S4BF75_CHRCT</name>
<feature type="region of interest" description="Disordered" evidence="1">
    <location>
        <begin position="1069"/>
        <end position="1115"/>
    </location>
</feature>
<feature type="compositionally biased region" description="Polar residues" evidence="1">
    <location>
        <begin position="1034"/>
        <end position="1046"/>
    </location>
</feature>
<feature type="region of interest" description="Disordered" evidence="1">
    <location>
        <begin position="300"/>
        <end position="753"/>
    </location>
</feature>
<feature type="region of interest" description="Disordered" evidence="1">
    <location>
        <begin position="229"/>
        <end position="275"/>
    </location>
</feature>
<gene>
    <name evidence="2" type="ORF">PCAR00345_LOCUS16702</name>
</gene>
<feature type="compositionally biased region" description="Low complexity" evidence="1">
    <location>
        <begin position="974"/>
        <end position="990"/>
    </location>
</feature>
<dbReference type="EMBL" id="HBIZ01026360">
    <property type="protein sequence ID" value="CAE0764090.1"/>
    <property type="molecule type" value="Transcribed_RNA"/>
</dbReference>
<sequence>MTAGSVVTLSSLPEILGNLESPAVAARAQGASQLAQLVDSSDAATAVEVGNFLRETDALPLVLDLLLDRQLRMVQCALMVLGNLSSDAFDPNSMLTAKILFDHDVLKVVKPFFTPTTDDGIQVYAAGLVQNVCKTCEFAEKALSCGVVRALELMLTDAQLRPAGIKRELIIRYTSGALSNIAEQLKTSKRVQKLQSATSSFSIKRIAKSKEVRTVKFLGKVKSSAALADRASGDGEMRSGDREVRSGEVSTGSGGERVSGERAAAETEANSESGMHTAVLGALQTESSNVEILRATGAPAVDAADGSGNSGNSSDSELKNLSGTSRSFYRPKTVSIPEEEHGNPLASAWAGTRGLSSTELLSLEEPPDHAQSPKPPSPAKSMLRNSSAWTDQSTEPPSPSLSQSPSSTQPSTQVPSSPSPSHTLYPEVSPHSGATSSQVPTDTNETPQAEGAASKRQSRNAARDPRRTKRESRRKKNTAAPQPAEPDQGEEQSGGQQQEQQQPQQHPQEQQPPPPPLAQKHHNKQQKQQQKQQDHQVSAVDDSPPITQDAIAHSALGNKEMVSPSSPINLDDCAGFEGAHEQSAHEEHRVRVGEASTLNHRDVGLASGKAGPMVERGAEAGSLESSSQPASSANGQDQQDAYQKEQQQQPQQQQQQQLLQEQHRHEQHLPEQQQDGTVLEACAAAWSKSARCVDDDTERETGGSIWTDEAQVASPTREIEIGGSGVARTGADCGRDRDGTAAQSGSHAGSTRAGLNAGEIACASEIVGAGVDGEGGADTSDRVRDDGAEGDGVGAALVTGASESAVGAAAPESAQESARLLEVGGARAMKRRPSQTEAACMLQKVYRGNSTRTLQMSLRRQQECAVVATEMQRVFRATRARRVQQGQGERPSGAKAHDRTPTSTPAPTSTPLPTPLQTPACTPEVSFTSRPMGQRALRVPSASFNSGSKSKSLDSSSEDEVLPASAPRLRSQLSSRSTHALSSSTHALSRQKSAHVGRSSIVLVRANSRSLEDQPYIDTDNDTDKDTDKDTGTVPMSGSLQHQASKPSLTWGSLLSPLRRGDSSAIGVARSQSRATLDLRRSRSQARRLEATNISQANETTNWESAEGSFASAEF</sequence>
<reference evidence="2" key="1">
    <citation type="submission" date="2021-01" db="EMBL/GenBank/DDBJ databases">
        <authorList>
            <person name="Corre E."/>
            <person name="Pelletier E."/>
            <person name="Niang G."/>
            <person name="Scheremetjew M."/>
            <person name="Finn R."/>
            <person name="Kale V."/>
            <person name="Holt S."/>
            <person name="Cochrane G."/>
            <person name="Meng A."/>
            <person name="Brown T."/>
            <person name="Cohen L."/>
        </authorList>
    </citation>
    <scope>NUCLEOTIDE SEQUENCE</scope>
    <source>
        <strain evidence="2">CCMP645</strain>
    </source>
</reference>
<feature type="compositionally biased region" description="Low complexity" evidence="1">
    <location>
        <begin position="392"/>
        <end position="421"/>
    </location>
</feature>
<feature type="region of interest" description="Disordered" evidence="1">
    <location>
        <begin position="1012"/>
        <end position="1046"/>
    </location>
</feature>
<feature type="region of interest" description="Disordered" evidence="1">
    <location>
        <begin position="880"/>
        <end position="996"/>
    </location>
</feature>